<reference evidence="2" key="1">
    <citation type="submission" date="2015-10" db="EMBL/GenBank/DDBJ databases">
        <authorList>
            <person name="Ju K.-S."/>
            <person name="Doroghazi J.R."/>
            <person name="Metcalf W.W."/>
        </authorList>
    </citation>
    <scope>NUCLEOTIDE SEQUENCE [LARGE SCALE GENOMIC DNA]</scope>
    <source>
        <strain evidence="2">NRRL 3151</strain>
    </source>
</reference>
<sequence length="173" mass="19319">MARRDTAPSRPRLPTGWRRLALRAPILLFRAGLGPLLGNRLLLLHHVGRVTDLDHRVVLEVVSHDPGVDSWIVAAGFGPKADWYQNLCHQPKTVIQIGNRPHAVTAHFLSPDEGAEIMVDYARRHPRTARRLCGFMGFPVDGRVASFREAGRAIPFVRLTCAGGHRRYGRGRT</sequence>
<accession>A0A0X3VDZ0</accession>
<dbReference type="EMBL" id="LLZG01000047">
    <property type="protein sequence ID" value="KUL42824.1"/>
    <property type="molecule type" value="Genomic_DNA"/>
</dbReference>
<dbReference type="InterPro" id="IPR012349">
    <property type="entry name" value="Split_barrel_FMN-bd"/>
</dbReference>
<keyword evidence="2" id="KW-1185">Reference proteome</keyword>
<dbReference type="GO" id="GO:0016491">
    <property type="term" value="F:oxidoreductase activity"/>
    <property type="evidence" value="ECO:0007669"/>
    <property type="project" value="InterPro"/>
</dbReference>
<dbReference type="AlphaFoldDB" id="A0A0X3VDZ0"/>
<dbReference type="OrthoDB" id="163266at2"/>
<gene>
    <name evidence="1" type="ORF">ADL12_09300</name>
</gene>
<dbReference type="RefSeq" id="WP_062700456.1">
    <property type="nucleotide sequence ID" value="NZ_LLZG01000047.1"/>
</dbReference>
<dbReference type="InterPro" id="IPR004378">
    <property type="entry name" value="F420H2_quin_Rdtase"/>
</dbReference>
<dbReference type="Pfam" id="PF04075">
    <property type="entry name" value="F420H2_quin_red"/>
    <property type="match status" value="1"/>
</dbReference>
<comment type="caution">
    <text evidence="1">The sequence shown here is derived from an EMBL/GenBank/DDBJ whole genome shotgun (WGS) entry which is preliminary data.</text>
</comment>
<evidence type="ECO:0000313" key="2">
    <source>
        <dbReference type="Proteomes" id="UP000053923"/>
    </source>
</evidence>
<organism evidence="1 2">
    <name type="scientific">Streptomyces regalis</name>
    <dbReference type="NCBI Taxonomy" id="68262"/>
    <lineage>
        <taxon>Bacteria</taxon>
        <taxon>Bacillati</taxon>
        <taxon>Actinomycetota</taxon>
        <taxon>Actinomycetes</taxon>
        <taxon>Kitasatosporales</taxon>
        <taxon>Streptomycetaceae</taxon>
        <taxon>Streptomyces</taxon>
    </lineage>
</organism>
<dbReference type="Gene3D" id="2.30.110.10">
    <property type="entry name" value="Electron Transport, Fmn-binding Protein, Chain A"/>
    <property type="match status" value="1"/>
</dbReference>
<evidence type="ECO:0008006" key="3">
    <source>
        <dbReference type="Google" id="ProtNLM"/>
    </source>
</evidence>
<dbReference type="NCBIfam" id="TIGR00026">
    <property type="entry name" value="hi_GC_TIGR00026"/>
    <property type="match status" value="1"/>
</dbReference>
<evidence type="ECO:0000313" key="1">
    <source>
        <dbReference type="EMBL" id="KUL42824.1"/>
    </source>
</evidence>
<protein>
    <recommendedName>
        <fullName evidence="3">Nitroreductase</fullName>
    </recommendedName>
</protein>
<dbReference type="Proteomes" id="UP000053923">
    <property type="component" value="Unassembled WGS sequence"/>
</dbReference>
<proteinExistence type="predicted"/>
<name>A0A0X3VDZ0_9ACTN</name>